<dbReference type="EMBL" id="JACJKU010000049">
    <property type="protein sequence ID" value="MBM6940945.1"/>
    <property type="molecule type" value="Genomic_DNA"/>
</dbReference>
<protein>
    <submittedName>
        <fullName evidence="6">Lactate dehydrogenase</fullName>
    </submittedName>
</protein>
<organism evidence="6 7">
    <name type="scientific">Limosilactobacillus coleohominis</name>
    <dbReference type="NCBI Taxonomy" id="181675"/>
    <lineage>
        <taxon>Bacteria</taxon>
        <taxon>Bacillati</taxon>
        <taxon>Bacillota</taxon>
        <taxon>Bacilli</taxon>
        <taxon>Lactobacillales</taxon>
        <taxon>Lactobacillaceae</taxon>
        <taxon>Limosilactobacillus</taxon>
    </lineage>
</organism>
<evidence type="ECO:0000313" key="7">
    <source>
        <dbReference type="Proteomes" id="UP000785625"/>
    </source>
</evidence>
<dbReference type="RefSeq" id="WP_204785227.1">
    <property type="nucleotide sequence ID" value="NZ_JACJKU010000049.1"/>
</dbReference>
<evidence type="ECO:0000259" key="4">
    <source>
        <dbReference type="Pfam" id="PF00389"/>
    </source>
</evidence>
<dbReference type="InterPro" id="IPR058205">
    <property type="entry name" value="D-LDH-like"/>
</dbReference>
<dbReference type="Pfam" id="PF02826">
    <property type="entry name" value="2-Hacid_dh_C"/>
    <property type="match status" value="1"/>
</dbReference>
<gene>
    <name evidence="6" type="ORF">H5975_05580</name>
</gene>
<comment type="caution">
    <text evidence="6">The sequence shown here is derived from an EMBL/GenBank/DDBJ whole genome shotgun (WGS) entry which is preliminary data.</text>
</comment>
<feature type="domain" description="D-isomer specific 2-hydroxyacid dehydrogenase NAD-binding" evidence="5">
    <location>
        <begin position="112"/>
        <end position="300"/>
    </location>
</feature>
<dbReference type="Gene3D" id="3.40.50.720">
    <property type="entry name" value="NAD(P)-binding Rossmann-like Domain"/>
    <property type="match status" value="2"/>
</dbReference>
<evidence type="ECO:0000256" key="2">
    <source>
        <dbReference type="ARBA" id="ARBA00023027"/>
    </source>
</evidence>
<dbReference type="InterPro" id="IPR006139">
    <property type="entry name" value="D-isomer_2_OHA_DH_cat_dom"/>
</dbReference>
<name>A0ABS2GXD5_9LACO</name>
<dbReference type="Pfam" id="PF00389">
    <property type="entry name" value="2-Hacid_dh"/>
    <property type="match status" value="1"/>
</dbReference>
<evidence type="ECO:0000313" key="6">
    <source>
        <dbReference type="EMBL" id="MBM6940945.1"/>
    </source>
</evidence>
<dbReference type="CDD" id="cd12184">
    <property type="entry name" value="HGDH_like"/>
    <property type="match status" value="1"/>
</dbReference>
<comment type="similarity">
    <text evidence="1 3">Belongs to the D-isomer specific 2-hydroxyacid dehydrogenase family.</text>
</comment>
<evidence type="ECO:0000256" key="3">
    <source>
        <dbReference type="RuleBase" id="RU003719"/>
    </source>
</evidence>
<dbReference type="SUPFAM" id="SSF51735">
    <property type="entry name" value="NAD(P)-binding Rossmann-fold domains"/>
    <property type="match status" value="1"/>
</dbReference>
<dbReference type="InterPro" id="IPR036291">
    <property type="entry name" value="NAD(P)-bd_dom_sf"/>
</dbReference>
<keyword evidence="7" id="KW-1185">Reference proteome</keyword>
<reference evidence="6 7" key="1">
    <citation type="journal article" date="2021" name="Sci. Rep.">
        <title>The distribution of antibiotic resistance genes in chicken gut microbiota commensals.</title>
        <authorList>
            <person name="Juricova H."/>
            <person name="Matiasovicova J."/>
            <person name="Kubasova T."/>
            <person name="Cejkova D."/>
            <person name="Rychlik I."/>
        </authorList>
    </citation>
    <scope>NUCLEOTIDE SEQUENCE [LARGE SCALE GENOMIC DNA]</scope>
    <source>
        <strain evidence="6 7">An574</strain>
    </source>
</reference>
<keyword evidence="3" id="KW-0560">Oxidoreductase</keyword>
<evidence type="ECO:0000259" key="5">
    <source>
        <dbReference type="Pfam" id="PF02826"/>
    </source>
</evidence>
<proteinExistence type="inferred from homology"/>
<feature type="domain" description="D-isomer specific 2-hydroxyacid dehydrogenase catalytic" evidence="4">
    <location>
        <begin position="8"/>
        <end position="331"/>
    </location>
</feature>
<dbReference type="PANTHER" id="PTHR43026">
    <property type="entry name" value="2-HYDROXYACID DEHYDROGENASE HOMOLOG 1-RELATED"/>
    <property type="match status" value="1"/>
</dbReference>
<sequence length="335" mass="36976">MKIVCYGVRPIEEPYFEKLNKYDFDLKLVTEFLTDDNVDEAEGMDAVLIRGNCAASAKNLKIFAEDYGIKYVFTRSVGYNHIDLKAAKELGIQIARVPNYSPYAVAELAMTLGMQMFRHTNIATIDSAAGNFTVTPDLFSKEIHSSTVGIIGAGKIGTAEAKLYDGMGTKVLASDSHPSKHAAEYVEFKSLDEVLAISDIVSIHIPYFPGENENFVDAEFLKKMKKSAVLVNTARGEIADTKAIMEAVKNGEIAGYAGDVVIDEKDIMGHKFDSVDDIPNAEVRELAKLYPKVILTPHMGSFTEPALEDMISISFENFHETFTNGTNKNVLEYQV</sequence>
<dbReference type="PANTHER" id="PTHR43026:SF1">
    <property type="entry name" value="2-HYDROXYACID DEHYDROGENASE HOMOLOG 1-RELATED"/>
    <property type="match status" value="1"/>
</dbReference>
<keyword evidence="2" id="KW-0520">NAD</keyword>
<evidence type="ECO:0000256" key="1">
    <source>
        <dbReference type="ARBA" id="ARBA00005854"/>
    </source>
</evidence>
<dbReference type="SUPFAM" id="SSF52283">
    <property type="entry name" value="Formate/glycerate dehydrogenase catalytic domain-like"/>
    <property type="match status" value="1"/>
</dbReference>
<dbReference type="InterPro" id="IPR006140">
    <property type="entry name" value="D-isomer_DH_NAD-bd"/>
</dbReference>
<dbReference type="Proteomes" id="UP000785625">
    <property type="component" value="Unassembled WGS sequence"/>
</dbReference>
<accession>A0ABS2GXD5</accession>